<reference evidence="2 3" key="1">
    <citation type="submission" date="2020-09" db="EMBL/GenBank/DDBJ databases">
        <title>De no assembly of potato wild relative species, Solanum commersonii.</title>
        <authorList>
            <person name="Cho K."/>
        </authorList>
    </citation>
    <scope>NUCLEOTIDE SEQUENCE [LARGE SCALE GENOMIC DNA]</scope>
    <source>
        <strain evidence="2">LZ3.2</strain>
        <tissue evidence="2">Leaf</tissue>
    </source>
</reference>
<evidence type="ECO:0000313" key="2">
    <source>
        <dbReference type="EMBL" id="KAG5593707.1"/>
    </source>
</evidence>
<feature type="chain" id="PRO_5039922627" evidence="1">
    <location>
        <begin position="28"/>
        <end position="154"/>
    </location>
</feature>
<name>A0A9J5XZB9_SOLCO</name>
<gene>
    <name evidence="2" type="ORF">H5410_034939</name>
</gene>
<feature type="signal peptide" evidence="1">
    <location>
        <begin position="1"/>
        <end position="27"/>
    </location>
</feature>
<evidence type="ECO:0000256" key="1">
    <source>
        <dbReference type="SAM" id="SignalP"/>
    </source>
</evidence>
<dbReference type="Proteomes" id="UP000824120">
    <property type="component" value="Chromosome 7"/>
</dbReference>
<sequence length="154" mass="17199">MRSSSDRRLLQSATLSSLLLLFSLISSQDYQQTSSTSSSHNRRRPTRPPAALAVAAIAASVQRTPTSNNKQQRLRPGEALVSELRQSKVCNIRITLTLSIYEIAWGNRLRGEGFYSNASWTLSGDARHLLETKSMRWWGRGSLGLTEMMISTRS</sequence>
<dbReference type="AlphaFoldDB" id="A0A9J5XZB9"/>
<accession>A0A9J5XZB9</accession>
<proteinExistence type="predicted"/>
<keyword evidence="1" id="KW-0732">Signal</keyword>
<comment type="caution">
    <text evidence="2">The sequence shown here is derived from an EMBL/GenBank/DDBJ whole genome shotgun (WGS) entry which is preliminary data.</text>
</comment>
<protein>
    <submittedName>
        <fullName evidence="2">Uncharacterized protein</fullName>
    </submittedName>
</protein>
<keyword evidence="3" id="KW-1185">Reference proteome</keyword>
<evidence type="ECO:0000313" key="3">
    <source>
        <dbReference type="Proteomes" id="UP000824120"/>
    </source>
</evidence>
<organism evidence="2 3">
    <name type="scientific">Solanum commersonii</name>
    <name type="common">Commerson's wild potato</name>
    <name type="synonym">Commerson's nightshade</name>
    <dbReference type="NCBI Taxonomy" id="4109"/>
    <lineage>
        <taxon>Eukaryota</taxon>
        <taxon>Viridiplantae</taxon>
        <taxon>Streptophyta</taxon>
        <taxon>Embryophyta</taxon>
        <taxon>Tracheophyta</taxon>
        <taxon>Spermatophyta</taxon>
        <taxon>Magnoliopsida</taxon>
        <taxon>eudicotyledons</taxon>
        <taxon>Gunneridae</taxon>
        <taxon>Pentapetalae</taxon>
        <taxon>asterids</taxon>
        <taxon>lamiids</taxon>
        <taxon>Solanales</taxon>
        <taxon>Solanaceae</taxon>
        <taxon>Solanoideae</taxon>
        <taxon>Solaneae</taxon>
        <taxon>Solanum</taxon>
    </lineage>
</organism>
<dbReference type="EMBL" id="JACXVP010000007">
    <property type="protein sequence ID" value="KAG5593707.1"/>
    <property type="molecule type" value="Genomic_DNA"/>
</dbReference>